<name>A0ABQ0EDL1_APOSI</name>
<comment type="caution">
    <text evidence="2">The sequence shown here is derived from an EMBL/GenBank/DDBJ whole genome shotgun (WGS) entry which is preliminary data.</text>
</comment>
<organism evidence="2 3">
    <name type="scientific">Apodemus speciosus</name>
    <name type="common">Large Japanese field mouse</name>
    <dbReference type="NCBI Taxonomy" id="105296"/>
    <lineage>
        <taxon>Eukaryota</taxon>
        <taxon>Metazoa</taxon>
        <taxon>Chordata</taxon>
        <taxon>Craniata</taxon>
        <taxon>Vertebrata</taxon>
        <taxon>Euteleostomi</taxon>
        <taxon>Mammalia</taxon>
        <taxon>Eutheria</taxon>
        <taxon>Euarchontoglires</taxon>
        <taxon>Glires</taxon>
        <taxon>Rodentia</taxon>
        <taxon>Myomorpha</taxon>
        <taxon>Muroidea</taxon>
        <taxon>Muridae</taxon>
        <taxon>Murinae</taxon>
        <taxon>Apodemus</taxon>
    </lineage>
</organism>
<evidence type="ECO:0000256" key="1">
    <source>
        <dbReference type="SAM" id="MobiDB-lite"/>
    </source>
</evidence>
<gene>
    <name evidence="2" type="ORF">APTSU1_000045900</name>
</gene>
<accession>A0ABQ0EDL1</accession>
<dbReference type="Pfam" id="PF15172">
    <property type="entry name" value="Prolactin_RP"/>
    <property type="match status" value="1"/>
</dbReference>
<sequence>MLCEHIAGQAERATCGLWPVVQDHTPSRVSDTQGLSVMEGRCRCPSGGHHLKLSPGQTGLQHSRKWAAPPAVGSDLRGIVQEARSMALRTWLLCWLLLGLVLPGASSRAHQHSMETRTPDINPAWYTGRGIRPVGRFGRRRATQRDVTGPGPRGRLSCLPLDGSAKFSQHG</sequence>
<dbReference type="PANTHER" id="PTHR17206">
    <property type="entry name" value="PROLACTIN-RELEASING PEPTIDE"/>
    <property type="match status" value="1"/>
</dbReference>
<dbReference type="Proteomes" id="UP001623349">
    <property type="component" value="Unassembled WGS sequence"/>
</dbReference>
<dbReference type="InterPro" id="IPR026194">
    <property type="entry name" value="PrRP"/>
</dbReference>
<reference evidence="2 3" key="1">
    <citation type="submission" date="2024-08" db="EMBL/GenBank/DDBJ databases">
        <title>The draft genome of Apodemus speciosus.</title>
        <authorList>
            <person name="Nabeshima K."/>
            <person name="Suzuki S."/>
            <person name="Onuma M."/>
        </authorList>
    </citation>
    <scope>NUCLEOTIDE SEQUENCE [LARGE SCALE GENOMIC DNA]</scope>
    <source>
        <strain evidence="2">IB14-021</strain>
    </source>
</reference>
<evidence type="ECO:0000313" key="2">
    <source>
        <dbReference type="EMBL" id="GAB1285229.1"/>
    </source>
</evidence>
<protein>
    <submittedName>
        <fullName evidence="2">Prolactin-releasing hormone</fullName>
    </submittedName>
</protein>
<keyword evidence="3" id="KW-1185">Reference proteome</keyword>
<dbReference type="EMBL" id="BAAFST010000001">
    <property type="protein sequence ID" value="GAB1285229.1"/>
    <property type="molecule type" value="Genomic_DNA"/>
</dbReference>
<dbReference type="PANTHER" id="PTHR17206:SF1">
    <property type="entry name" value="PROLACTIN-RELEASING PEPTIDE"/>
    <property type="match status" value="1"/>
</dbReference>
<proteinExistence type="predicted"/>
<feature type="region of interest" description="Disordered" evidence="1">
    <location>
        <begin position="136"/>
        <end position="171"/>
    </location>
</feature>
<evidence type="ECO:0000313" key="3">
    <source>
        <dbReference type="Proteomes" id="UP001623349"/>
    </source>
</evidence>